<accession>A0ABW7NEA9</accession>
<dbReference type="SUPFAM" id="SSF101478">
    <property type="entry name" value="ADP-ribosylglycohydrolase"/>
    <property type="match status" value="1"/>
</dbReference>
<keyword evidence="1" id="KW-0732">Signal</keyword>
<proteinExistence type="predicted"/>
<evidence type="ECO:0000256" key="1">
    <source>
        <dbReference type="SAM" id="SignalP"/>
    </source>
</evidence>
<organism evidence="2 3">
    <name type="scientific">Marinoscillum luteum</name>
    <dbReference type="NCBI Taxonomy" id="861051"/>
    <lineage>
        <taxon>Bacteria</taxon>
        <taxon>Pseudomonadati</taxon>
        <taxon>Bacteroidota</taxon>
        <taxon>Cytophagia</taxon>
        <taxon>Cytophagales</taxon>
        <taxon>Reichenbachiellaceae</taxon>
        <taxon>Marinoscillum</taxon>
    </lineage>
</organism>
<keyword evidence="2" id="KW-0326">Glycosidase</keyword>
<dbReference type="InterPro" id="IPR005502">
    <property type="entry name" value="Ribosyl_crysJ1"/>
</dbReference>
<dbReference type="EMBL" id="JBIPKE010000020">
    <property type="protein sequence ID" value="MFH6985874.1"/>
    <property type="molecule type" value="Genomic_DNA"/>
</dbReference>
<keyword evidence="2" id="KW-0378">Hydrolase</keyword>
<name>A0ABW7NEA9_9BACT</name>
<dbReference type="Gene3D" id="1.10.4080.10">
    <property type="entry name" value="ADP-ribosylation/Crystallin J1"/>
    <property type="match status" value="1"/>
</dbReference>
<gene>
    <name evidence="2" type="ORF">ACHKAR_20635</name>
</gene>
<dbReference type="InterPro" id="IPR036705">
    <property type="entry name" value="Ribosyl_crysJ1_sf"/>
</dbReference>
<keyword evidence="3" id="KW-1185">Reference proteome</keyword>
<evidence type="ECO:0000313" key="3">
    <source>
        <dbReference type="Proteomes" id="UP001610063"/>
    </source>
</evidence>
<dbReference type="Pfam" id="PF03747">
    <property type="entry name" value="ADP_ribosyl_GH"/>
    <property type="match status" value="1"/>
</dbReference>
<comment type="caution">
    <text evidence="2">The sequence shown here is derived from an EMBL/GenBank/DDBJ whole genome shotgun (WGS) entry which is preliminary data.</text>
</comment>
<dbReference type="Gene3D" id="2.60.120.260">
    <property type="entry name" value="Galactose-binding domain-like"/>
    <property type="match status" value="1"/>
</dbReference>
<protein>
    <submittedName>
        <fullName evidence="2">ADP-ribosylglycohydrolase family protein</fullName>
        <ecNumber evidence="2">3.2.2.-</ecNumber>
    </submittedName>
</protein>
<feature type="signal peptide" evidence="1">
    <location>
        <begin position="1"/>
        <end position="22"/>
    </location>
</feature>
<dbReference type="Proteomes" id="UP001610063">
    <property type="component" value="Unassembled WGS sequence"/>
</dbReference>
<evidence type="ECO:0000313" key="2">
    <source>
        <dbReference type="EMBL" id="MFH6985874.1"/>
    </source>
</evidence>
<feature type="chain" id="PRO_5045930966" evidence="1">
    <location>
        <begin position="23"/>
        <end position="528"/>
    </location>
</feature>
<dbReference type="GO" id="GO:0016798">
    <property type="term" value="F:hydrolase activity, acting on glycosyl bonds"/>
    <property type="evidence" value="ECO:0007669"/>
    <property type="project" value="UniProtKB-KW"/>
</dbReference>
<reference evidence="2 3" key="1">
    <citation type="journal article" date="2013" name="Int. J. Syst. Evol. Microbiol.">
        <title>Marinoscillum luteum sp. nov., isolated from marine sediment.</title>
        <authorList>
            <person name="Cha I.T."/>
            <person name="Park S.J."/>
            <person name="Kim S.J."/>
            <person name="Kim J.G."/>
            <person name="Jung M.Y."/>
            <person name="Shin K.S."/>
            <person name="Kwon K.K."/>
            <person name="Yang S.H."/>
            <person name="Seo Y.S."/>
            <person name="Rhee S.K."/>
        </authorList>
    </citation>
    <scope>NUCLEOTIDE SEQUENCE [LARGE SCALE GENOMIC DNA]</scope>
    <source>
        <strain evidence="2 3">KCTC 23939</strain>
    </source>
</reference>
<dbReference type="EC" id="3.2.2.-" evidence="2"/>
<sequence length="528" mass="60245">MKVNLSYICLVAILLVSINACKEQNDNQGLYSQEYAISKEDLKDKIRGGWAGQTIGVTFGGPTEFRFKGTMIQDYQNIVWHDHYIKETYELDPGLYDDVYLDLTFVNILEKVGLNAPTDSFAVEFANEDYKLWHANQAARYNILNGIMPPASGHWMNNPHADDIDFQIEADFAGMMAPGMTNTASDFCDRIGHIMNYGDGWYGGVFISAMYTLAYTSDDLDFVVSEALKTIPSQSMFYQTIADVIKWHKQYPNDWKETWFEVEKYHSSDKGCPEGVYNSFNIDARLNAAYVVIGLLYGQKDFFETMDISTRCGQDSDCNPATAAGILGVMMGYKNIPDYWKPALEEVEDLKFPYMEITLNEVYDLTFKHTLQLVEENEGKVDDDSVFIKVQQPETVPLEQSFEGMYPSEERYLRQHFTDKNINIDFTGNGIVVLGNVNSLCARSSSDYVALLDIYIDGEKVDQVKMPYDYIVRKYDIYHKYLLENGPHHVEIVWVNKDADYSIYMKSIVIYADAPAKPLNSKKVALND</sequence>
<dbReference type="RefSeq" id="WP_395419323.1">
    <property type="nucleotide sequence ID" value="NZ_JBIPKE010000020.1"/>
</dbReference>